<reference evidence="1 2" key="1">
    <citation type="journal article" date="2015" name="Genome Biol.">
        <title>Comparative genomics of Steinernema reveals deeply conserved gene regulatory networks.</title>
        <authorList>
            <person name="Dillman A.R."/>
            <person name="Macchietto M."/>
            <person name="Porter C.F."/>
            <person name="Rogers A."/>
            <person name="Williams B."/>
            <person name="Antoshechkin I."/>
            <person name="Lee M.M."/>
            <person name="Goodwin Z."/>
            <person name="Lu X."/>
            <person name="Lewis E.E."/>
            <person name="Goodrich-Blair H."/>
            <person name="Stock S.P."/>
            <person name="Adams B.J."/>
            <person name="Sternberg P.W."/>
            <person name="Mortazavi A."/>
        </authorList>
    </citation>
    <scope>NUCLEOTIDE SEQUENCE [LARGE SCALE GENOMIC DNA]</scope>
    <source>
        <strain evidence="1 2">ALL</strain>
    </source>
</reference>
<evidence type="ECO:0000313" key="2">
    <source>
        <dbReference type="Proteomes" id="UP000298663"/>
    </source>
</evidence>
<dbReference type="AlphaFoldDB" id="A0A4U5NHH2"/>
<sequence length="74" mass="7821">MPVFLILRGDCQEDAHFRGRRVGPEGFVEVLAAGGGQHPGAELVDVDVHVNPGLLAASGHRHREDKGVSADLIA</sequence>
<accession>A0A4U5NHH2</accession>
<name>A0A4U5NHH2_STECR</name>
<evidence type="ECO:0000313" key="1">
    <source>
        <dbReference type="EMBL" id="TKR82246.1"/>
    </source>
</evidence>
<reference evidence="1 2" key="2">
    <citation type="journal article" date="2019" name="G3 (Bethesda)">
        <title>Hybrid Assembly of the Genome of the Entomopathogenic Nematode Steinernema carpocapsae Identifies the X-Chromosome.</title>
        <authorList>
            <person name="Serra L."/>
            <person name="Macchietto M."/>
            <person name="Macias-Munoz A."/>
            <person name="McGill C.J."/>
            <person name="Rodriguez I.M."/>
            <person name="Rodriguez B."/>
            <person name="Murad R."/>
            <person name="Mortazavi A."/>
        </authorList>
    </citation>
    <scope>NUCLEOTIDE SEQUENCE [LARGE SCALE GENOMIC DNA]</scope>
    <source>
        <strain evidence="1 2">ALL</strain>
    </source>
</reference>
<proteinExistence type="predicted"/>
<gene>
    <name evidence="1" type="ORF">L596_015995</name>
</gene>
<keyword evidence="2" id="KW-1185">Reference proteome</keyword>
<comment type="caution">
    <text evidence="1">The sequence shown here is derived from an EMBL/GenBank/DDBJ whole genome shotgun (WGS) entry which is preliminary data.</text>
</comment>
<dbReference type="Proteomes" id="UP000298663">
    <property type="component" value="Unassembled WGS sequence"/>
</dbReference>
<protein>
    <submittedName>
        <fullName evidence="1">Uncharacterized protein</fullName>
    </submittedName>
</protein>
<organism evidence="1 2">
    <name type="scientific">Steinernema carpocapsae</name>
    <name type="common">Entomopathogenic nematode</name>
    <dbReference type="NCBI Taxonomy" id="34508"/>
    <lineage>
        <taxon>Eukaryota</taxon>
        <taxon>Metazoa</taxon>
        <taxon>Ecdysozoa</taxon>
        <taxon>Nematoda</taxon>
        <taxon>Chromadorea</taxon>
        <taxon>Rhabditida</taxon>
        <taxon>Tylenchina</taxon>
        <taxon>Panagrolaimomorpha</taxon>
        <taxon>Strongyloidoidea</taxon>
        <taxon>Steinernematidae</taxon>
        <taxon>Steinernema</taxon>
    </lineage>
</organism>
<dbReference type="EMBL" id="AZBU02000004">
    <property type="protein sequence ID" value="TKR82246.1"/>
    <property type="molecule type" value="Genomic_DNA"/>
</dbReference>